<dbReference type="Gene3D" id="2.60.40.2220">
    <property type="match status" value="1"/>
</dbReference>
<dbReference type="SUPFAM" id="SSF88688">
    <property type="entry name" value="Families 57/38 glycoside transferase middle domain"/>
    <property type="match status" value="1"/>
</dbReference>
<dbReference type="Gene3D" id="2.70.98.30">
    <property type="entry name" value="Golgi alpha-mannosidase II, domain 4"/>
    <property type="match status" value="1"/>
</dbReference>
<dbReference type="Proteomes" id="UP000007939">
    <property type="component" value="Chromosome"/>
</dbReference>
<evidence type="ECO:0000256" key="3">
    <source>
        <dbReference type="ARBA" id="ARBA00022801"/>
    </source>
</evidence>
<evidence type="ECO:0000313" key="7">
    <source>
        <dbReference type="Proteomes" id="UP000007939"/>
    </source>
</evidence>
<dbReference type="CDD" id="cd10789">
    <property type="entry name" value="GH38N_AMII_ER_cytosolic"/>
    <property type="match status" value="1"/>
</dbReference>
<dbReference type="RefSeq" id="WP_013739885.1">
    <property type="nucleotide sequence ID" value="NC_015436.1"/>
</dbReference>
<dbReference type="EC" id="3.2.1.24" evidence="6"/>
<dbReference type="InterPro" id="IPR011682">
    <property type="entry name" value="Glyco_hydro_38_C"/>
</dbReference>
<dbReference type="Gene3D" id="3.20.110.10">
    <property type="entry name" value="Glycoside hydrolase 38, N terminal domain"/>
    <property type="match status" value="1"/>
</dbReference>
<dbReference type="Pfam" id="PF01074">
    <property type="entry name" value="Glyco_hydro_38N"/>
    <property type="match status" value="1"/>
</dbReference>
<dbReference type="SUPFAM" id="SSF74650">
    <property type="entry name" value="Galactose mutarotase-like"/>
    <property type="match status" value="1"/>
</dbReference>
<dbReference type="GO" id="GO:0004559">
    <property type="term" value="F:alpha-mannosidase activity"/>
    <property type="evidence" value="ECO:0007669"/>
    <property type="project" value="UniProtKB-EC"/>
</dbReference>
<protein>
    <submittedName>
        <fullName evidence="6">Alpha-mannosidase</fullName>
        <ecNumber evidence="6">3.2.1.24</ecNumber>
    </submittedName>
</protein>
<dbReference type="InterPro" id="IPR015341">
    <property type="entry name" value="Glyco_hydro_38_cen"/>
</dbReference>
<evidence type="ECO:0000256" key="2">
    <source>
        <dbReference type="ARBA" id="ARBA00022723"/>
    </source>
</evidence>
<accession>F4GM15</accession>
<organism evidence="6 7">
    <name type="scientific">Parasphaerochaeta coccoides (strain ATCC BAA-1237 / DSM 17374 / SPN1)</name>
    <name type="common">Sphaerochaeta coccoides</name>
    <dbReference type="NCBI Taxonomy" id="760011"/>
    <lineage>
        <taxon>Bacteria</taxon>
        <taxon>Pseudomonadati</taxon>
        <taxon>Spirochaetota</taxon>
        <taxon>Spirochaetia</taxon>
        <taxon>Spirochaetales</taxon>
        <taxon>Sphaerochaetaceae</taxon>
        <taxon>Parasphaerochaeta</taxon>
    </lineage>
</organism>
<dbReference type="KEGG" id="scc:Spico_1282"/>
<evidence type="ECO:0000313" key="6">
    <source>
        <dbReference type="EMBL" id="AEC02490.1"/>
    </source>
</evidence>
<dbReference type="SMART" id="SM00872">
    <property type="entry name" value="Alpha-mann_mid"/>
    <property type="match status" value="1"/>
</dbReference>
<dbReference type="GO" id="GO:0030246">
    <property type="term" value="F:carbohydrate binding"/>
    <property type="evidence" value="ECO:0007669"/>
    <property type="project" value="InterPro"/>
</dbReference>
<sequence length="1065" mass="120039">MNKTYFTDSMAPLLDMLKRRALSDRTPVTGVSRAACGYHGWQQDHAGLPWEEAPSSLSSSLPFGGSESHCLFKAHLSVPPGMKGRHPVCLVETGATDIWNYDNPQFIVFLDGRMTCGLDVNHTEFDIPDSDNPLELILYAYCSSKYPDAHLNLAMASRDDDITGLYYDLLVLYETAIELPDENPAYSLLVRTCMEAARLLDTRNLTSAAFHQSILQARAFILNQKALGTPEGSRPVLVAAVGHSHIDVAWLWTLDQTREKTLRSFSTVDYLMDRYPSYVFSGSQPQLYDFVREESPELYSRIKRRVDEGRWEIEGGMWVESDCNLPSGESLVRQFLYGKRFISEEFGRQSRVLWLPDTFGFNANLPQIMKQCGTDYFMTTKLGWNESDTMPHDTFIWTGIDGSTVLVHMVTTKNHASPVSLLKNLGPTTYNGLLNASQVMGTWQRYQDKTVSSSVLHCYGYGDGGGGPTAAMLEQGARFADGVPGCLRVHPSTVREFFENLERTTAGEQLPSWYGELYLQYHQGTFTTMAGSKKYNRVSEQQTMDTEFFRTVLWQLQVGGTYPHEKLEDIWKAILLNQFHDILPGSSIRQVYEDSWKQYEKIGRENSVLTKDSLMLLSAQTKARKGDIVVFNTTGFTRNALVSVSCDMPEGIRAADGEALPSTVSGGTLTFLARGIPAKGWKVFSPVPRRKEDELPPAFSFSENHVETPFHTIDFDDDGYIRSLLDKTEDRQLVPYGGRINVMRLHEDLPREYDAWNIGKQGDAIWWDVTGSHELSCTEISPLCMKLTLRRSFGKSALVQDILFYSHTARIDFRTEVDWQEDHKMLRVLFPLDIHAYRATCDIAFGTWERDTHANTSWDEARFEVPAHKWTDVSEAGYGAALLNTCKYGYSVHDGVIALSLLRSPAHPNPDADRGRHIFTYALLPHAGTYREGNVVQEGYDLQFPLLSLRMEADGSGFLPSCFSFVSVNAPNIVIETVKKCEERESMALRLYEAHGKAVRCSLASVFPIGEAWECNALEERKSRLPSDEKDGTLLSFRPFELKTVELVPFDSVSGHNKISHQEQA</sequence>
<dbReference type="OrthoDB" id="9772207at2"/>
<dbReference type="InterPro" id="IPR011330">
    <property type="entry name" value="Glyco_hydro/deAcase_b/a-brl"/>
</dbReference>
<dbReference type="GO" id="GO:0046872">
    <property type="term" value="F:metal ion binding"/>
    <property type="evidence" value="ECO:0007669"/>
    <property type="project" value="UniProtKB-KW"/>
</dbReference>
<evidence type="ECO:0000256" key="4">
    <source>
        <dbReference type="ARBA" id="ARBA00023295"/>
    </source>
</evidence>
<dbReference type="STRING" id="760011.Spico_1282"/>
<name>F4GM15_PARC1</name>
<reference evidence="6 7" key="2">
    <citation type="journal article" date="2012" name="Stand. Genomic Sci.">
        <title>Complete genome sequence of the termite hindgut bacterium Spirochaeta coccoides type strain (SPN1(T)), reclassification in the genus Sphaerochaeta as Sphaerochaeta coccoides comb. nov. and emendations of the family Spirochaetaceae and the genus Sphaerochaeta.</title>
        <authorList>
            <person name="Abt B."/>
            <person name="Han C."/>
            <person name="Scheuner C."/>
            <person name="Lu M."/>
            <person name="Lapidus A."/>
            <person name="Nolan M."/>
            <person name="Lucas S."/>
            <person name="Hammon N."/>
            <person name="Deshpande S."/>
            <person name="Cheng J.F."/>
            <person name="Tapia R."/>
            <person name="Goodwin L.A."/>
            <person name="Pitluck S."/>
            <person name="Liolios K."/>
            <person name="Pagani I."/>
            <person name="Ivanova N."/>
            <person name="Mavromatis K."/>
            <person name="Mikhailova N."/>
            <person name="Huntemann M."/>
            <person name="Pati A."/>
            <person name="Chen A."/>
            <person name="Palaniappan K."/>
            <person name="Land M."/>
            <person name="Hauser L."/>
            <person name="Brambilla E.M."/>
            <person name="Rohde M."/>
            <person name="Spring S."/>
            <person name="Gronow S."/>
            <person name="Goker M."/>
            <person name="Woyke T."/>
            <person name="Bristow J."/>
            <person name="Eisen J.A."/>
            <person name="Markowitz V."/>
            <person name="Hugenholtz P."/>
            <person name="Kyrpides N.C."/>
            <person name="Klenk H.P."/>
            <person name="Detter J.C."/>
        </authorList>
    </citation>
    <scope>NUCLEOTIDE SEQUENCE [LARGE SCALE GENOMIC DNA]</scope>
    <source>
        <strain evidence="7">ATCC BAA-1237 / DSM 17374 / SPN1</strain>
    </source>
</reference>
<dbReference type="AlphaFoldDB" id="F4GM15"/>
<evidence type="ECO:0000256" key="1">
    <source>
        <dbReference type="ARBA" id="ARBA00009792"/>
    </source>
</evidence>
<dbReference type="Pfam" id="PF07748">
    <property type="entry name" value="Glyco_hydro_38C"/>
    <property type="match status" value="1"/>
</dbReference>
<dbReference type="GO" id="GO:0006013">
    <property type="term" value="P:mannose metabolic process"/>
    <property type="evidence" value="ECO:0007669"/>
    <property type="project" value="InterPro"/>
</dbReference>
<proteinExistence type="inferred from homology"/>
<dbReference type="Gene3D" id="1.20.1270.50">
    <property type="entry name" value="Glycoside hydrolase family 38, central domain"/>
    <property type="match status" value="1"/>
</dbReference>
<feature type="domain" description="Glycoside hydrolase family 38 central" evidence="5">
    <location>
        <begin position="520"/>
        <end position="599"/>
    </location>
</feature>
<keyword evidence="3 6" id="KW-0378">Hydrolase</keyword>
<dbReference type="InterPro" id="IPR037094">
    <property type="entry name" value="Glyco_hydro_38_cen_sf"/>
</dbReference>
<keyword evidence="4 6" id="KW-0326">Glycosidase</keyword>
<comment type="similarity">
    <text evidence="1">Belongs to the glycosyl hydrolase 38 family.</text>
</comment>
<dbReference type="InterPro" id="IPR041147">
    <property type="entry name" value="GH38_C"/>
</dbReference>
<dbReference type="Pfam" id="PF17677">
    <property type="entry name" value="Glyco_hydro38C2"/>
    <property type="match status" value="1"/>
</dbReference>
<reference evidence="7" key="1">
    <citation type="submission" date="2011-04" db="EMBL/GenBank/DDBJ databases">
        <title>The complete genome of Spirochaeta coccoides DSM 17374.</title>
        <authorList>
            <person name="Lucas S."/>
            <person name="Copeland A."/>
            <person name="Lapidus A."/>
            <person name="Bruce D."/>
            <person name="Goodwin L."/>
            <person name="Pitluck S."/>
            <person name="Peters L."/>
            <person name="Kyrpides N."/>
            <person name="Mavromatis K."/>
            <person name="Pagani I."/>
            <person name="Ivanova N."/>
            <person name="Ovchinnikova G."/>
            <person name="Lu M."/>
            <person name="Detter J.C."/>
            <person name="Tapia R."/>
            <person name="Han C."/>
            <person name="Land M."/>
            <person name="Hauser L."/>
            <person name="Markowitz V."/>
            <person name="Cheng J.-F."/>
            <person name="Hugenholtz P."/>
            <person name="Woyke T."/>
            <person name="Wu D."/>
            <person name="Spring S."/>
            <person name="Schroeder M."/>
            <person name="Brambilla E."/>
            <person name="Klenk H.-P."/>
            <person name="Eisen J.A."/>
        </authorList>
    </citation>
    <scope>NUCLEOTIDE SEQUENCE [LARGE SCALE GENOMIC DNA]</scope>
    <source>
        <strain evidence="7">ATCC BAA-1237 / DSM 17374 / SPN1</strain>
    </source>
</reference>
<dbReference type="FunFam" id="1.20.1270.50:FF:000004">
    <property type="entry name" value="alpha-mannosidase 2C1 isoform X1"/>
    <property type="match status" value="1"/>
</dbReference>
<dbReference type="PANTHER" id="PTHR46017:SF1">
    <property type="entry name" value="ALPHA-MANNOSIDASE 2C1"/>
    <property type="match status" value="1"/>
</dbReference>
<gene>
    <name evidence="6" type="ordered locus">Spico_1282</name>
</gene>
<dbReference type="InterPro" id="IPR028995">
    <property type="entry name" value="Glyco_hydro_57/38_cen_sf"/>
</dbReference>
<dbReference type="SUPFAM" id="SSF88713">
    <property type="entry name" value="Glycoside hydrolase/deacetylase"/>
    <property type="match status" value="1"/>
</dbReference>
<dbReference type="FunFam" id="3.20.110.10:FF:000002">
    <property type="entry name" value="alpha-mannosidase 2C1 isoform X1"/>
    <property type="match status" value="1"/>
</dbReference>
<keyword evidence="2" id="KW-0479">Metal-binding</keyword>
<evidence type="ECO:0000259" key="5">
    <source>
        <dbReference type="SMART" id="SM00872"/>
    </source>
</evidence>
<dbReference type="GO" id="GO:0009313">
    <property type="term" value="P:oligosaccharide catabolic process"/>
    <property type="evidence" value="ECO:0007669"/>
    <property type="project" value="TreeGrafter"/>
</dbReference>
<dbReference type="InterPro" id="IPR000602">
    <property type="entry name" value="Glyco_hydro_38_N"/>
</dbReference>
<dbReference type="PANTHER" id="PTHR46017">
    <property type="entry name" value="ALPHA-MANNOSIDASE 2C1"/>
    <property type="match status" value="1"/>
</dbReference>
<keyword evidence="7" id="KW-1185">Reference proteome</keyword>
<dbReference type="InterPro" id="IPR027291">
    <property type="entry name" value="Glyco_hydro_38_N_sf"/>
</dbReference>
<dbReference type="eggNOG" id="COG0383">
    <property type="taxonomic scope" value="Bacteria"/>
</dbReference>
<dbReference type="HOGENOM" id="CLU_003442_0_1_12"/>
<dbReference type="EMBL" id="CP002659">
    <property type="protein sequence ID" value="AEC02490.1"/>
    <property type="molecule type" value="Genomic_DNA"/>
</dbReference>
<dbReference type="InterPro" id="IPR011013">
    <property type="entry name" value="Gal_mutarotase_sf_dom"/>
</dbReference>
<dbReference type="Pfam" id="PF09261">
    <property type="entry name" value="Alpha-mann_mid"/>
    <property type="match status" value="1"/>
</dbReference>